<feature type="domain" description="EAL" evidence="2">
    <location>
        <begin position="593"/>
        <end position="849"/>
    </location>
</feature>
<dbReference type="InterPro" id="IPR029787">
    <property type="entry name" value="Nucleotide_cyclase"/>
</dbReference>
<dbReference type="KEGG" id="hav:AT03_04540"/>
<dbReference type="Pfam" id="PF22673">
    <property type="entry name" value="MCP-like_PDC_1"/>
    <property type="match status" value="1"/>
</dbReference>
<dbReference type="Proteomes" id="UP000029986">
    <property type="component" value="Chromosome"/>
</dbReference>
<dbReference type="InterPro" id="IPR050706">
    <property type="entry name" value="Cyclic-di-GMP_PDE-like"/>
</dbReference>
<dbReference type="PATRIC" id="fig|1453496.5.peg.905"/>
<evidence type="ECO:0000256" key="1">
    <source>
        <dbReference type="SAM" id="Phobius"/>
    </source>
</evidence>
<dbReference type="PANTHER" id="PTHR33121">
    <property type="entry name" value="CYCLIC DI-GMP PHOSPHODIESTERASE PDEF"/>
    <property type="match status" value="1"/>
</dbReference>
<evidence type="ECO:0000313" key="3">
    <source>
        <dbReference type="EMBL" id="AIU71739.1"/>
    </source>
</evidence>
<reference evidence="3 4" key="1">
    <citation type="journal article" date="2014" name="Gut Pathog.">
        <title>Gene clusters of Hafnia alvei strain FB1 important in survival and pathogenesis: a draft genome perspective.</title>
        <authorList>
            <person name="Tan J.Y."/>
            <person name="Yin W.F."/>
            <person name="Chan K.G."/>
        </authorList>
    </citation>
    <scope>NUCLEOTIDE SEQUENCE [LARGE SCALE GENOMIC DNA]</scope>
    <source>
        <strain evidence="3 4">FB1</strain>
    </source>
</reference>
<name>A0A097QZ27_HAFAL</name>
<dbReference type="EMBL" id="CP009706">
    <property type="protein sequence ID" value="AIU71739.1"/>
    <property type="molecule type" value="Genomic_DNA"/>
</dbReference>
<keyword evidence="1" id="KW-1133">Transmembrane helix</keyword>
<dbReference type="Gene3D" id="3.30.450.20">
    <property type="entry name" value="PAS domain"/>
    <property type="match status" value="2"/>
</dbReference>
<dbReference type="PROSITE" id="PS50883">
    <property type="entry name" value="EAL"/>
    <property type="match status" value="1"/>
</dbReference>
<protein>
    <recommendedName>
        <fullName evidence="2">EAL domain-containing protein</fullName>
    </recommendedName>
</protein>
<dbReference type="SMART" id="SM00267">
    <property type="entry name" value="GGDEF"/>
    <property type="match status" value="1"/>
</dbReference>
<keyword evidence="1" id="KW-0472">Membrane</keyword>
<dbReference type="GO" id="GO:0071111">
    <property type="term" value="F:cyclic-guanylate-specific phosphodiesterase activity"/>
    <property type="evidence" value="ECO:0007669"/>
    <property type="project" value="InterPro"/>
</dbReference>
<dbReference type="SUPFAM" id="SSF141868">
    <property type="entry name" value="EAL domain-like"/>
    <property type="match status" value="1"/>
</dbReference>
<keyword evidence="1" id="KW-0812">Transmembrane</keyword>
<dbReference type="InterPro" id="IPR035919">
    <property type="entry name" value="EAL_sf"/>
</dbReference>
<dbReference type="Gene3D" id="3.30.70.270">
    <property type="match status" value="1"/>
</dbReference>
<organism evidence="3 4">
    <name type="scientific">Hafnia alvei FB1</name>
    <dbReference type="NCBI Taxonomy" id="1453496"/>
    <lineage>
        <taxon>Bacteria</taxon>
        <taxon>Pseudomonadati</taxon>
        <taxon>Pseudomonadota</taxon>
        <taxon>Gammaproteobacteria</taxon>
        <taxon>Enterobacterales</taxon>
        <taxon>Hafniaceae</taxon>
        <taxon>Hafnia</taxon>
    </lineage>
</organism>
<proteinExistence type="predicted"/>
<dbReference type="Pfam" id="PF00563">
    <property type="entry name" value="EAL"/>
    <property type="match status" value="1"/>
</dbReference>
<dbReference type="PANTHER" id="PTHR33121:SF71">
    <property type="entry name" value="OXYGEN SENSOR PROTEIN DOSP"/>
    <property type="match status" value="1"/>
</dbReference>
<dbReference type="Gene3D" id="3.20.20.450">
    <property type="entry name" value="EAL domain"/>
    <property type="match status" value="1"/>
</dbReference>
<dbReference type="Gene3D" id="6.10.340.10">
    <property type="match status" value="1"/>
</dbReference>
<evidence type="ECO:0000313" key="4">
    <source>
        <dbReference type="Proteomes" id="UP000029986"/>
    </source>
</evidence>
<sequence length="849" mass="95371">MILNKIRLSLRTAIFIVFFIFSLIMILSVMYIQFYRENETLNVMSERIIDTRGEAVSNALNYYIHIPQQANSIAAIFIKTLDTDNWDLTFQQIEGYLYKVMTQTFSKESLLSSIAFGSVQGNYIGFGRDLETNWTFQIKKNHETHNKLLFYKDGTSESPVLYSVDDYNLFDRPWFSAVNASRRSMWSNAYRDVNSESGVSISFSSPVSDKHGHYIGVISSDLRLSRLNRFLANLTATEHSLIYLVNDKEQIIAASAPELLQGKRSQGLAEQSGADLPNVKDSSEAVVKATAQYVRDNNTSINRIDISGTRYFSKVIQVGDSLNLKGWKMVVLVSENELTGKLSKYRDMTLLIAGIVLLLGCFLSHRILSVVVNPLRKIAEQAPDIALRRKIDRNYSWSFKEITTLDNALNRMAGDLDTAFARLENQINIDSETGLLTRKGLLAEHKIISSSFRGVVGVVTLSNLQTMINNLGNGYAISYLESFINFLYQYFPSNAIVARDSIERLIICCPGSSEKDISENIHRLMNLMQAAESEYVNSMHVFMGYVGIVSCAEGDLLETLIISANIAQQAALHQENGNARVYDDSLRELALKNINILNHLYGAIPNNELYLVYQPIITLGDPEVREAECLIRWENPALGMVRPDQFIQVAEESGFIIQLGRWIIAEACQELASRIAHDFCSSNFKLHINVSIIELAQPDFCEYILTTIEKAGLSPRNICIEITETSMIKGDELLKSTLAVLRTAGVSVSIDDFGSGFSSLSYLHKLEFDALKIDRNFVMDVLNNKKNESIISAVILLAKGFNVPLIAEGVETKEVADKLQTMGCEKAQGYYFSRPVPFDQWPDALLNHH</sequence>
<dbReference type="InterPro" id="IPR043128">
    <property type="entry name" value="Rev_trsase/Diguanyl_cyclase"/>
</dbReference>
<dbReference type="InterPro" id="IPR000160">
    <property type="entry name" value="GGDEF_dom"/>
</dbReference>
<accession>A0A097QZ27</accession>
<dbReference type="InterPro" id="IPR001633">
    <property type="entry name" value="EAL_dom"/>
</dbReference>
<dbReference type="SUPFAM" id="SSF55073">
    <property type="entry name" value="Nucleotide cyclase"/>
    <property type="match status" value="1"/>
</dbReference>
<feature type="transmembrane region" description="Helical" evidence="1">
    <location>
        <begin position="12"/>
        <end position="34"/>
    </location>
</feature>
<keyword evidence="4" id="KW-1185">Reference proteome</keyword>
<dbReference type="AlphaFoldDB" id="A0A097QZ27"/>
<gene>
    <name evidence="3" type="ORF">AT03_04540</name>
</gene>
<dbReference type="eggNOG" id="COG5001">
    <property type="taxonomic scope" value="Bacteria"/>
</dbReference>
<dbReference type="CDD" id="cd01948">
    <property type="entry name" value="EAL"/>
    <property type="match status" value="1"/>
</dbReference>
<dbReference type="HOGENOM" id="CLU_000445_78_2_6"/>
<evidence type="ECO:0000259" key="2">
    <source>
        <dbReference type="PROSITE" id="PS50883"/>
    </source>
</evidence>
<dbReference type="SMART" id="SM00052">
    <property type="entry name" value="EAL"/>
    <property type="match status" value="1"/>
</dbReference>